<dbReference type="RefSeq" id="WP_015321424.1">
    <property type="nucleotide sequence ID" value="NC_019974.1"/>
</dbReference>
<dbReference type="InterPro" id="IPR000326">
    <property type="entry name" value="PAP2/HPO"/>
</dbReference>
<evidence type="ECO:0000313" key="3">
    <source>
        <dbReference type="EMBL" id="AGB37981.1"/>
    </source>
</evidence>
<dbReference type="InterPro" id="IPR036938">
    <property type="entry name" value="PAP2/HPO_sf"/>
</dbReference>
<evidence type="ECO:0000313" key="4">
    <source>
        <dbReference type="Proteomes" id="UP000010878"/>
    </source>
</evidence>
<dbReference type="GeneID" id="14403886"/>
<feature type="transmembrane region" description="Helical" evidence="1">
    <location>
        <begin position="160"/>
        <end position="178"/>
    </location>
</feature>
<gene>
    <name evidence="3" type="ORF">Natoc_2202</name>
</gene>
<dbReference type="EMBL" id="CP003929">
    <property type="protein sequence ID" value="AGB37981.1"/>
    <property type="molecule type" value="Genomic_DNA"/>
</dbReference>
<dbReference type="Proteomes" id="UP000010878">
    <property type="component" value="Chromosome"/>
</dbReference>
<keyword evidence="1" id="KW-0812">Transmembrane</keyword>
<feature type="transmembrane region" description="Helical" evidence="1">
    <location>
        <begin position="21"/>
        <end position="45"/>
    </location>
</feature>
<keyword evidence="1" id="KW-1133">Transmembrane helix</keyword>
<dbReference type="PANTHER" id="PTHR14969">
    <property type="entry name" value="SPHINGOSINE-1-PHOSPHATE PHOSPHOHYDROLASE"/>
    <property type="match status" value="1"/>
</dbReference>
<feature type="domain" description="Phosphatidic acid phosphatase type 2/haloperoxidase" evidence="2">
    <location>
        <begin position="54"/>
        <end position="175"/>
    </location>
</feature>
<dbReference type="SMART" id="SM00014">
    <property type="entry name" value="acidPPc"/>
    <property type="match status" value="1"/>
</dbReference>
<sequence length="304" mass="31769">MWFESARVEVVRDAVPEWLAVFVGLLSHLGSVWFVAPTVVLAFWYLDRHRFASWLGIVMGCYALMIGLKGFFETPRPGVDPAIAVESLPLLVAVVYAPAVEISTSSFPSGHAMAAVVIWTMLALELDVGTRSGRIATGAAMVGLVSLSRIAVGVHFPIDVVVGALVGLGYVAGMVALRDRVRSRMRSTRGATTAVLGVSVVLSALALATDGRPETAALLGGSVGGLLVWQYATPPRDPWDRTLRGAVPAVLGLGLLGVVALALLVVDALPVWLLVGFVGGGVVVGLPALTAANSPTRTLRRSAS</sequence>
<feature type="transmembrane region" description="Helical" evidence="1">
    <location>
        <begin position="51"/>
        <end position="72"/>
    </location>
</feature>
<dbReference type="AlphaFoldDB" id="L0JYZ8"/>
<organism evidence="3 4">
    <name type="scientific">Natronococcus occultus SP4</name>
    <dbReference type="NCBI Taxonomy" id="694430"/>
    <lineage>
        <taxon>Archaea</taxon>
        <taxon>Methanobacteriati</taxon>
        <taxon>Methanobacteriota</taxon>
        <taxon>Stenosarchaea group</taxon>
        <taxon>Halobacteria</taxon>
        <taxon>Halobacteriales</taxon>
        <taxon>Natrialbaceae</taxon>
        <taxon>Natronococcus</taxon>
    </lineage>
</organism>
<keyword evidence="4" id="KW-1185">Reference proteome</keyword>
<feature type="transmembrane region" description="Helical" evidence="1">
    <location>
        <begin position="111"/>
        <end position="128"/>
    </location>
</feature>
<dbReference type="Pfam" id="PF01569">
    <property type="entry name" value="PAP2"/>
    <property type="match status" value="1"/>
</dbReference>
<proteinExistence type="predicted"/>
<keyword evidence="1" id="KW-0472">Membrane</keyword>
<feature type="transmembrane region" description="Helical" evidence="1">
    <location>
        <begin position="190"/>
        <end position="209"/>
    </location>
</feature>
<feature type="transmembrane region" description="Helical" evidence="1">
    <location>
        <begin position="271"/>
        <end position="292"/>
    </location>
</feature>
<accession>L0JYZ8</accession>
<dbReference type="STRING" id="694430.Natoc_2202"/>
<dbReference type="Gene3D" id="1.20.144.10">
    <property type="entry name" value="Phosphatidic acid phosphatase type 2/haloperoxidase"/>
    <property type="match status" value="1"/>
</dbReference>
<name>L0JYZ8_9EURY</name>
<dbReference type="KEGG" id="nou:Natoc_2202"/>
<evidence type="ECO:0000259" key="2">
    <source>
        <dbReference type="SMART" id="SM00014"/>
    </source>
</evidence>
<dbReference type="OrthoDB" id="10182at2157"/>
<feature type="transmembrane region" description="Helical" evidence="1">
    <location>
        <begin position="215"/>
        <end position="233"/>
    </location>
</feature>
<feature type="transmembrane region" description="Helical" evidence="1">
    <location>
        <begin position="79"/>
        <end position="99"/>
    </location>
</feature>
<dbReference type="eggNOG" id="arCOG03058">
    <property type="taxonomic scope" value="Archaea"/>
</dbReference>
<dbReference type="HOGENOM" id="CLU_061498_0_0_2"/>
<dbReference type="PANTHER" id="PTHR14969:SF13">
    <property type="entry name" value="AT30094P"/>
    <property type="match status" value="1"/>
</dbReference>
<dbReference type="SUPFAM" id="SSF48317">
    <property type="entry name" value="Acid phosphatase/Vanadium-dependent haloperoxidase"/>
    <property type="match status" value="1"/>
</dbReference>
<protein>
    <submittedName>
        <fullName evidence="3">PAP2 family phosphatase</fullName>
    </submittedName>
</protein>
<reference evidence="3 4" key="1">
    <citation type="submission" date="2012-11" db="EMBL/GenBank/DDBJ databases">
        <title>FINISHED of Natronococcus occultus SP4, DSM 3396.</title>
        <authorList>
            <consortium name="DOE Joint Genome Institute"/>
            <person name="Eisen J."/>
            <person name="Huntemann M."/>
            <person name="Wei C.-L."/>
            <person name="Han J."/>
            <person name="Detter J.C."/>
            <person name="Han C."/>
            <person name="Tapia R."/>
            <person name="Chen A."/>
            <person name="Kyrpides N."/>
            <person name="Mavromatis K."/>
            <person name="Markowitz V."/>
            <person name="Szeto E."/>
            <person name="Ivanova N."/>
            <person name="Mikhailova N."/>
            <person name="Ovchinnikova G."/>
            <person name="Pagani I."/>
            <person name="Pati A."/>
            <person name="Goodwin L."/>
            <person name="Nordberg H.P."/>
            <person name="Cantor M.N."/>
            <person name="Hua S.X."/>
            <person name="Woyke T."/>
            <person name="Eisen J."/>
            <person name="Klenk H.-P."/>
            <person name="Klenk H.-P."/>
        </authorList>
    </citation>
    <scope>NUCLEOTIDE SEQUENCE [LARGE SCALE GENOMIC DNA]</scope>
    <source>
        <strain evidence="3 4">SP4</strain>
    </source>
</reference>
<feature type="transmembrane region" description="Helical" evidence="1">
    <location>
        <begin position="245"/>
        <end position="265"/>
    </location>
</feature>
<evidence type="ECO:0000256" key="1">
    <source>
        <dbReference type="SAM" id="Phobius"/>
    </source>
</evidence>